<accession>A0ABV1KJI2</accession>
<feature type="domain" description="Tripartite ATP-independent periplasmic transporters DctQ component" evidence="10">
    <location>
        <begin position="38"/>
        <end position="166"/>
    </location>
</feature>
<evidence type="ECO:0000256" key="9">
    <source>
        <dbReference type="SAM" id="Phobius"/>
    </source>
</evidence>
<keyword evidence="3" id="KW-1003">Cell membrane</keyword>
<keyword evidence="12" id="KW-1185">Reference proteome</keyword>
<comment type="subcellular location">
    <subcellularLocation>
        <location evidence="1">Cell inner membrane</location>
        <topology evidence="1">Multi-pass membrane protein</topology>
    </subcellularLocation>
</comment>
<evidence type="ECO:0000256" key="8">
    <source>
        <dbReference type="ARBA" id="ARBA00038436"/>
    </source>
</evidence>
<organism evidence="11 12">
    <name type="scientific">Pseudonocardia nematodicida</name>
    <dbReference type="NCBI Taxonomy" id="1206997"/>
    <lineage>
        <taxon>Bacteria</taxon>
        <taxon>Bacillati</taxon>
        <taxon>Actinomycetota</taxon>
        <taxon>Actinomycetes</taxon>
        <taxon>Pseudonocardiales</taxon>
        <taxon>Pseudonocardiaceae</taxon>
        <taxon>Pseudonocardia</taxon>
    </lineage>
</organism>
<evidence type="ECO:0000259" key="10">
    <source>
        <dbReference type="Pfam" id="PF04290"/>
    </source>
</evidence>
<reference evidence="11 12" key="1">
    <citation type="submission" date="2024-03" db="EMBL/GenBank/DDBJ databases">
        <title>Draft genome sequence of Pseudonocardia nematodicida JCM 31783.</title>
        <authorList>
            <person name="Butdee W."/>
            <person name="Duangmal K."/>
        </authorList>
    </citation>
    <scope>NUCLEOTIDE SEQUENCE [LARGE SCALE GENOMIC DNA]</scope>
    <source>
        <strain evidence="11 12">JCM 31783</strain>
    </source>
</reference>
<evidence type="ECO:0000256" key="4">
    <source>
        <dbReference type="ARBA" id="ARBA00022519"/>
    </source>
</evidence>
<dbReference type="InterPro" id="IPR055348">
    <property type="entry name" value="DctQ"/>
</dbReference>
<dbReference type="InterPro" id="IPR007387">
    <property type="entry name" value="TRAP_DctQ"/>
</dbReference>
<proteinExistence type="inferred from homology"/>
<dbReference type="Pfam" id="PF04290">
    <property type="entry name" value="DctQ"/>
    <property type="match status" value="1"/>
</dbReference>
<dbReference type="PANTHER" id="PTHR35011:SF2">
    <property type="entry name" value="2,3-DIKETO-L-GULONATE TRAP TRANSPORTER SMALL PERMEASE PROTEIN YIAM"/>
    <property type="match status" value="1"/>
</dbReference>
<feature type="transmembrane region" description="Helical" evidence="9">
    <location>
        <begin position="141"/>
        <end position="162"/>
    </location>
</feature>
<feature type="transmembrane region" description="Helical" evidence="9">
    <location>
        <begin position="26"/>
        <end position="46"/>
    </location>
</feature>
<dbReference type="RefSeq" id="WP_349300555.1">
    <property type="nucleotide sequence ID" value="NZ_JBEDNQ010000010.1"/>
</dbReference>
<keyword evidence="7 9" id="KW-0472">Membrane</keyword>
<evidence type="ECO:0000313" key="12">
    <source>
        <dbReference type="Proteomes" id="UP001494902"/>
    </source>
</evidence>
<evidence type="ECO:0000256" key="7">
    <source>
        <dbReference type="ARBA" id="ARBA00023136"/>
    </source>
</evidence>
<gene>
    <name evidence="11" type="ORF">WIS52_23705</name>
</gene>
<dbReference type="EMBL" id="JBEDNQ010000010">
    <property type="protein sequence ID" value="MEQ3553488.1"/>
    <property type="molecule type" value="Genomic_DNA"/>
</dbReference>
<evidence type="ECO:0000256" key="6">
    <source>
        <dbReference type="ARBA" id="ARBA00022989"/>
    </source>
</evidence>
<dbReference type="Proteomes" id="UP001494902">
    <property type="component" value="Unassembled WGS sequence"/>
</dbReference>
<evidence type="ECO:0000256" key="3">
    <source>
        <dbReference type="ARBA" id="ARBA00022475"/>
    </source>
</evidence>
<feature type="transmembrane region" description="Helical" evidence="9">
    <location>
        <begin position="66"/>
        <end position="83"/>
    </location>
</feature>
<name>A0ABV1KJI2_9PSEU</name>
<sequence length="187" mass="19114">MNGGHDGAPGGLMAALERAERAVGRIAGVVSVVLLAAIVGVIVLQVAVRHVATQPVIWTEEVARYLLVWFTMIGAGWLGRTGAHMGLGMGGGVPSGPRARLTECALYAVGTAVLLYIAVTTFLAAGTFTGASAALRIPTEVVYLALPVGCSLWAVHSLLSLVRLARGGPAHQPDADAPPMTAPEASS</sequence>
<evidence type="ECO:0000256" key="5">
    <source>
        <dbReference type="ARBA" id="ARBA00022692"/>
    </source>
</evidence>
<keyword evidence="2" id="KW-0813">Transport</keyword>
<comment type="caution">
    <text evidence="11">The sequence shown here is derived from an EMBL/GenBank/DDBJ whole genome shotgun (WGS) entry which is preliminary data.</text>
</comment>
<protein>
    <submittedName>
        <fullName evidence="11">TRAP transporter small permease</fullName>
    </submittedName>
</protein>
<evidence type="ECO:0000313" key="11">
    <source>
        <dbReference type="EMBL" id="MEQ3553488.1"/>
    </source>
</evidence>
<keyword evidence="5 9" id="KW-0812">Transmembrane</keyword>
<feature type="transmembrane region" description="Helical" evidence="9">
    <location>
        <begin position="104"/>
        <end position="129"/>
    </location>
</feature>
<evidence type="ECO:0000256" key="2">
    <source>
        <dbReference type="ARBA" id="ARBA00022448"/>
    </source>
</evidence>
<comment type="similarity">
    <text evidence="8">Belongs to the TRAP transporter small permease family.</text>
</comment>
<keyword evidence="4" id="KW-0997">Cell inner membrane</keyword>
<keyword evidence="6 9" id="KW-1133">Transmembrane helix</keyword>
<dbReference type="PANTHER" id="PTHR35011">
    <property type="entry name" value="2,3-DIKETO-L-GULONATE TRAP TRANSPORTER SMALL PERMEASE PROTEIN YIAM"/>
    <property type="match status" value="1"/>
</dbReference>
<evidence type="ECO:0000256" key="1">
    <source>
        <dbReference type="ARBA" id="ARBA00004429"/>
    </source>
</evidence>